<dbReference type="STRING" id="471704.A0A151IRW8"/>
<feature type="non-terminal residue" evidence="2">
    <location>
        <position position="1"/>
    </location>
</feature>
<evidence type="ECO:0000313" key="2">
    <source>
        <dbReference type="EMBL" id="KYN09436.1"/>
    </source>
</evidence>
<sequence>FDFAQNLPLPKLSVTSQFYKRLMWMYIFNVNCHNDSNSSFYWMLEHQAGKTANSVVSFLFDFLENYLKNHKFEKLIFFSDACGGQNKNHIMVKFCCWLAKTYNISIEHIFPVRGHSFNQCDRNFGLYGKLKKRKETVYTVDDYLSMLRTCRKYPTPFHVVDGSNLVKDWSSTLATYTHRMP</sequence>
<name>A0A151IRW8_9HYME</name>
<dbReference type="PANTHER" id="PTHR34415:SF1">
    <property type="entry name" value="INTEGRASE CATALYTIC DOMAIN-CONTAINING PROTEIN"/>
    <property type="match status" value="1"/>
</dbReference>
<accession>A0A151IRW8</accession>
<evidence type="ECO:0000259" key="1">
    <source>
        <dbReference type="Pfam" id="PF25273"/>
    </source>
</evidence>
<dbReference type="PANTHER" id="PTHR34415">
    <property type="entry name" value="INTEGRASE CATALYTIC DOMAIN-CONTAINING PROTEIN"/>
    <property type="match status" value="1"/>
</dbReference>
<keyword evidence="3" id="KW-1185">Reference proteome</keyword>
<evidence type="ECO:0000313" key="3">
    <source>
        <dbReference type="Proteomes" id="UP000078492"/>
    </source>
</evidence>
<dbReference type="Pfam" id="PF25273">
    <property type="entry name" value="DUF7869"/>
    <property type="match status" value="1"/>
</dbReference>
<reference evidence="2 3" key="1">
    <citation type="submission" date="2015-09" db="EMBL/GenBank/DDBJ databases">
        <title>Trachymyrmex cornetzi WGS genome.</title>
        <authorList>
            <person name="Nygaard S."/>
            <person name="Hu H."/>
            <person name="Boomsma J."/>
            <person name="Zhang G."/>
        </authorList>
    </citation>
    <scope>NUCLEOTIDE SEQUENCE [LARGE SCALE GENOMIC DNA]</scope>
    <source>
        <strain evidence="2">Tcor2-1</strain>
        <tissue evidence="2">Whole body</tissue>
    </source>
</reference>
<dbReference type="AlphaFoldDB" id="A0A151IRW8"/>
<protein>
    <recommendedName>
        <fullName evidence="1">DUF7869 domain-containing protein</fullName>
    </recommendedName>
</protein>
<proteinExistence type="predicted"/>
<dbReference type="InterPro" id="IPR057191">
    <property type="entry name" value="DUF7869"/>
</dbReference>
<dbReference type="EMBL" id="KQ981110">
    <property type="protein sequence ID" value="KYN09436.1"/>
    <property type="molecule type" value="Genomic_DNA"/>
</dbReference>
<organism evidence="2 3">
    <name type="scientific">Trachymyrmex cornetzi</name>
    <dbReference type="NCBI Taxonomy" id="471704"/>
    <lineage>
        <taxon>Eukaryota</taxon>
        <taxon>Metazoa</taxon>
        <taxon>Ecdysozoa</taxon>
        <taxon>Arthropoda</taxon>
        <taxon>Hexapoda</taxon>
        <taxon>Insecta</taxon>
        <taxon>Pterygota</taxon>
        <taxon>Neoptera</taxon>
        <taxon>Endopterygota</taxon>
        <taxon>Hymenoptera</taxon>
        <taxon>Apocrita</taxon>
        <taxon>Aculeata</taxon>
        <taxon>Formicoidea</taxon>
        <taxon>Formicidae</taxon>
        <taxon>Myrmicinae</taxon>
        <taxon>Trachymyrmex</taxon>
    </lineage>
</organism>
<feature type="domain" description="DUF7869" evidence="1">
    <location>
        <begin position="30"/>
        <end position="177"/>
    </location>
</feature>
<gene>
    <name evidence="2" type="ORF">ALC57_18455</name>
</gene>
<dbReference type="Proteomes" id="UP000078492">
    <property type="component" value="Unassembled WGS sequence"/>
</dbReference>